<dbReference type="AlphaFoldDB" id="A0A0A9B605"/>
<reference evidence="1" key="1">
    <citation type="submission" date="2014-09" db="EMBL/GenBank/DDBJ databases">
        <authorList>
            <person name="Magalhaes I.L.F."/>
            <person name="Oliveira U."/>
            <person name="Santos F.R."/>
            <person name="Vidigal T.H.D.A."/>
            <person name="Brescovit A.D."/>
            <person name="Santos A.J."/>
        </authorList>
    </citation>
    <scope>NUCLEOTIDE SEQUENCE</scope>
    <source>
        <tissue evidence="1">Shoot tissue taken approximately 20 cm above the soil surface</tissue>
    </source>
</reference>
<reference evidence="1" key="2">
    <citation type="journal article" date="2015" name="Data Brief">
        <title>Shoot transcriptome of the giant reed, Arundo donax.</title>
        <authorList>
            <person name="Barrero R.A."/>
            <person name="Guerrero F.D."/>
            <person name="Moolhuijzen P."/>
            <person name="Goolsby J.A."/>
            <person name="Tidwell J."/>
            <person name="Bellgard S.E."/>
            <person name="Bellgard M.I."/>
        </authorList>
    </citation>
    <scope>NUCLEOTIDE SEQUENCE</scope>
    <source>
        <tissue evidence="1">Shoot tissue taken approximately 20 cm above the soil surface</tissue>
    </source>
</reference>
<dbReference type="EMBL" id="GBRH01238456">
    <property type="protein sequence ID" value="JAD59439.1"/>
    <property type="molecule type" value="Transcribed_RNA"/>
</dbReference>
<name>A0A0A9B605_ARUDO</name>
<protein>
    <submittedName>
        <fullName evidence="1">Uncharacterized protein</fullName>
    </submittedName>
</protein>
<accession>A0A0A9B605</accession>
<proteinExistence type="predicted"/>
<evidence type="ECO:0000313" key="1">
    <source>
        <dbReference type="EMBL" id="JAD59439.1"/>
    </source>
</evidence>
<sequence length="19" mass="2375">MHHLRSQLALYVTCFLWKK</sequence>
<organism evidence="1">
    <name type="scientific">Arundo donax</name>
    <name type="common">Giant reed</name>
    <name type="synonym">Donax arundinaceus</name>
    <dbReference type="NCBI Taxonomy" id="35708"/>
    <lineage>
        <taxon>Eukaryota</taxon>
        <taxon>Viridiplantae</taxon>
        <taxon>Streptophyta</taxon>
        <taxon>Embryophyta</taxon>
        <taxon>Tracheophyta</taxon>
        <taxon>Spermatophyta</taxon>
        <taxon>Magnoliopsida</taxon>
        <taxon>Liliopsida</taxon>
        <taxon>Poales</taxon>
        <taxon>Poaceae</taxon>
        <taxon>PACMAD clade</taxon>
        <taxon>Arundinoideae</taxon>
        <taxon>Arundineae</taxon>
        <taxon>Arundo</taxon>
    </lineage>
</organism>